<keyword evidence="2" id="KW-1185">Reference proteome</keyword>
<reference evidence="1 2" key="1">
    <citation type="submission" date="2024-04" db="EMBL/GenBank/DDBJ databases">
        <title>WGS of bacteria from Torrens River.</title>
        <authorList>
            <person name="Wyrsch E.R."/>
            <person name="Drigo B."/>
        </authorList>
    </citation>
    <scope>NUCLEOTIDE SEQUENCE [LARGE SCALE GENOMIC DNA]</scope>
    <source>
        <strain evidence="1 2">TWI391</strain>
    </source>
</reference>
<protein>
    <recommendedName>
        <fullName evidence="3">Lipoprotein</fullName>
    </recommendedName>
</protein>
<dbReference type="EMBL" id="JBDJNQ010000013">
    <property type="protein sequence ID" value="MEN5379977.1"/>
    <property type="molecule type" value="Genomic_DNA"/>
</dbReference>
<proteinExistence type="predicted"/>
<evidence type="ECO:0008006" key="3">
    <source>
        <dbReference type="Google" id="ProtNLM"/>
    </source>
</evidence>
<evidence type="ECO:0000313" key="2">
    <source>
        <dbReference type="Proteomes" id="UP001409291"/>
    </source>
</evidence>
<name>A0ABV0BZR4_9SPHI</name>
<gene>
    <name evidence="1" type="ORF">ABE541_22105</name>
</gene>
<dbReference type="RefSeq" id="WP_346582838.1">
    <property type="nucleotide sequence ID" value="NZ_JBDJNQ010000013.1"/>
</dbReference>
<comment type="caution">
    <text evidence="1">The sequence shown here is derived from an EMBL/GenBank/DDBJ whole genome shotgun (WGS) entry which is preliminary data.</text>
</comment>
<dbReference type="PROSITE" id="PS51257">
    <property type="entry name" value="PROKAR_LIPOPROTEIN"/>
    <property type="match status" value="1"/>
</dbReference>
<sequence length="228" mass="25974">MQKTRKILKIFPSQKMLLPLIILCVVIACTDRAGSDKSKTNTTMHKVETLSPTRSAEEHTPLLNIDAIKKAYAAVNKELEDGQLDSTTFKYSCKDEKNGTVSYFTKNGNLKLIVHRYNEYDHYKAVDRYFVQDSTLFFTYSTSTAWSFDDGPEGSTKDNIKENRTYLIAEKPVKCLEKNFTIRSKASTNPDPESVLNRDVNCQSAAIVLKPYHILTKYRFKSTANCLE</sequence>
<organism evidence="1 2">
    <name type="scientific">Sphingobacterium kitahiroshimense</name>
    <dbReference type="NCBI Taxonomy" id="470446"/>
    <lineage>
        <taxon>Bacteria</taxon>
        <taxon>Pseudomonadati</taxon>
        <taxon>Bacteroidota</taxon>
        <taxon>Sphingobacteriia</taxon>
        <taxon>Sphingobacteriales</taxon>
        <taxon>Sphingobacteriaceae</taxon>
        <taxon>Sphingobacterium</taxon>
    </lineage>
</organism>
<accession>A0ABV0BZR4</accession>
<dbReference type="Proteomes" id="UP001409291">
    <property type="component" value="Unassembled WGS sequence"/>
</dbReference>
<evidence type="ECO:0000313" key="1">
    <source>
        <dbReference type="EMBL" id="MEN5379977.1"/>
    </source>
</evidence>